<dbReference type="Gene3D" id="3.30.300.20">
    <property type="match status" value="1"/>
</dbReference>
<name>A0A2W2BBG6_9BACT</name>
<evidence type="ECO:0000313" key="1">
    <source>
        <dbReference type="EMBL" id="PZF73539.1"/>
    </source>
</evidence>
<dbReference type="InterPro" id="IPR036102">
    <property type="entry name" value="OsmC/Ohrsf"/>
</dbReference>
<proteinExistence type="predicted"/>
<dbReference type="EMBL" id="QKTW01000011">
    <property type="protein sequence ID" value="PZF73539.1"/>
    <property type="molecule type" value="Genomic_DNA"/>
</dbReference>
<dbReference type="PANTHER" id="PTHR39624:SF2">
    <property type="entry name" value="OSMC-LIKE PROTEIN"/>
    <property type="match status" value="1"/>
</dbReference>
<gene>
    <name evidence="1" type="ORF">DN068_07380</name>
</gene>
<reference evidence="1 2" key="1">
    <citation type="submission" date="2018-06" db="EMBL/GenBank/DDBJ databases">
        <title>Mucibacter soli gen. nov., sp. nov., a new member of the family Chitinophagaceae producing mucin.</title>
        <authorList>
            <person name="Kim M.-K."/>
            <person name="Park S."/>
            <person name="Kim T.-S."/>
            <person name="Joung Y."/>
            <person name="Han J.-H."/>
            <person name="Kim S.B."/>
        </authorList>
    </citation>
    <scope>NUCLEOTIDE SEQUENCE [LARGE SCALE GENOMIC DNA]</scope>
    <source>
        <strain evidence="1 2">R1-15</strain>
    </source>
</reference>
<evidence type="ECO:0008006" key="3">
    <source>
        <dbReference type="Google" id="ProtNLM"/>
    </source>
</evidence>
<dbReference type="AlphaFoldDB" id="A0A2W2BBG6"/>
<dbReference type="Pfam" id="PF02566">
    <property type="entry name" value="OsmC"/>
    <property type="match status" value="1"/>
</dbReference>
<sequence length="177" mass="19429">MHATSPGIVGFVRKCAAFAGSYYLETLRATSLRKLVFLQQMSITKFSATAEALNCGDVFTTHLKVGDHEMMADEPITIGGKDSGPSPAAYLCMSLASCTAITLRMYVKRKGWDVENIKVNVTFEKADNPGEPNTFLCSLEFDGQIDEEQRAKLLEISKACPVHRLLGKPNHVITTIE</sequence>
<keyword evidence="2" id="KW-1185">Reference proteome</keyword>
<evidence type="ECO:0000313" key="2">
    <source>
        <dbReference type="Proteomes" id="UP000248745"/>
    </source>
</evidence>
<comment type="caution">
    <text evidence="1">The sequence shown here is derived from an EMBL/GenBank/DDBJ whole genome shotgun (WGS) entry which is preliminary data.</text>
</comment>
<dbReference type="Proteomes" id="UP000248745">
    <property type="component" value="Unassembled WGS sequence"/>
</dbReference>
<accession>A0A2W2BBG6</accession>
<protein>
    <recommendedName>
        <fullName evidence="3">OsmC family peroxiredoxin</fullName>
    </recommendedName>
</protein>
<organism evidence="1 2">
    <name type="scientific">Taibaiella soli</name>
    <dbReference type="NCBI Taxonomy" id="1649169"/>
    <lineage>
        <taxon>Bacteria</taxon>
        <taxon>Pseudomonadati</taxon>
        <taxon>Bacteroidota</taxon>
        <taxon>Chitinophagia</taxon>
        <taxon>Chitinophagales</taxon>
        <taxon>Chitinophagaceae</taxon>
        <taxon>Taibaiella</taxon>
    </lineage>
</organism>
<dbReference type="SUPFAM" id="SSF82784">
    <property type="entry name" value="OsmC-like"/>
    <property type="match status" value="1"/>
</dbReference>
<dbReference type="InterPro" id="IPR015946">
    <property type="entry name" value="KH_dom-like_a/b"/>
</dbReference>
<dbReference type="InterPro" id="IPR003718">
    <property type="entry name" value="OsmC/Ohr_fam"/>
</dbReference>
<dbReference type="PANTHER" id="PTHR39624">
    <property type="entry name" value="PROTEIN INVOLVED IN RIMO-MEDIATED BETA-METHYLTHIOLATION OF RIBOSOMAL PROTEIN S12 YCAO"/>
    <property type="match status" value="1"/>
</dbReference>